<organism evidence="2 3">
    <name type="scientific">Rubroshorea leprosula</name>
    <dbReference type="NCBI Taxonomy" id="152421"/>
    <lineage>
        <taxon>Eukaryota</taxon>
        <taxon>Viridiplantae</taxon>
        <taxon>Streptophyta</taxon>
        <taxon>Embryophyta</taxon>
        <taxon>Tracheophyta</taxon>
        <taxon>Spermatophyta</taxon>
        <taxon>Magnoliopsida</taxon>
        <taxon>eudicotyledons</taxon>
        <taxon>Gunneridae</taxon>
        <taxon>Pentapetalae</taxon>
        <taxon>rosids</taxon>
        <taxon>malvids</taxon>
        <taxon>Malvales</taxon>
        <taxon>Dipterocarpaceae</taxon>
        <taxon>Rubroshorea</taxon>
    </lineage>
</organism>
<dbReference type="PANTHER" id="PTHR23272">
    <property type="entry name" value="BED FINGER-RELATED"/>
    <property type="match status" value="1"/>
</dbReference>
<protein>
    <recommendedName>
        <fullName evidence="1">HAT C-terminal dimerisation domain-containing protein</fullName>
    </recommendedName>
</protein>
<sequence length="81" mass="9112">MARDVLAMLISTVASEATCSTGGRVLDEFRSSLTPRMVQALICSQDWLKSKARQVFDIEDDDELGRLEKEFEKLKFDASVI</sequence>
<dbReference type="InterPro" id="IPR008906">
    <property type="entry name" value="HATC_C_dom"/>
</dbReference>
<evidence type="ECO:0000313" key="3">
    <source>
        <dbReference type="Proteomes" id="UP001054252"/>
    </source>
</evidence>
<dbReference type="AlphaFoldDB" id="A0AAV5HIR5"/>
<gene>
    <name evidence="2" type="ORF">SLEP1_g2946</name>
</gene>
<feature type="domain" description="HAT C-terminal dimerisation" evidence="1">
    <location>
        <begin position="1"/>
        <end position="48"/>
    </location>
</feature>
<dbReference type="InterPro" id="IPR012337">
    <property type="entry name" value="RNaseH-like_sf"/>
</dbReference>
<comment type="caution">
    <text evidence="2">The sequence shown here is derived from an EMBL/GenBank/DDBJ whole genome shotgun (WGS) entry which is preliminary data.</text>
</comment>
<accession>A0AAV5HIR5</accession>
<evidence type="ECO:0000259" key="1">
    <source>
        <dbReference type="Pfam" id="PF05699"/>
    </source>
</evidence>
<dbReference type="Proteomes" id="UP001054252">
    <property type="component" value="Unassembled WGS sequence"/>
</dbReference>
<dbReference type="EMBL" id="BPVZ01000003">
    <property type="protein sequence ID" value="GKU88717.1"/>
    <property type="molecule type" value="Genomic_DNA"/>
</dbReference>
<dbReference type="GO" id="GO:0046983">
    <property type="term" value="F:protein dimerization activity"/>
    <property type="evidence" value="ECO:0007669"/>
    <property type="project" value="InterPro"/>
</dbReference>
<keyword evidence="3" id="KW-1185">Reference proteome</keyword>
<dbReference type="SUPFAM" id="SSF53098">
    <property type="entry name" value="Ribonuclease H-like"/>
    <property type="match status" value="1"/>
</dbReference>
<proteinExistence type="predicted"/>
<reference evidence="2 3" key="1">
    <citation type="journal article" date="2021" name="Commun. Biol.">
        <title>The genome of Shorea leprosula (Dipterocarpaceae) highlights the ecological relevance of drought in aseasonal tropical rainforests.</title>
        <authorList>
            <person name="Ng K.K.S."/>
            <person name="Kobayashi M.J."/>
            <person name="Fawcett J.A."/>
            <person name="Hatakeyama M."/>
            <person name="Paape T."/>
            <person name="Ng C.H."/>
            <person name="Ang C.C."/>
            <person name="Tnah L.H."/>
            <person name="Lee C.T."/>
            <person name="Nishiyama T."/>
            <person name="Sese J."/>
            <person name="O'Brien M.J."/>
            <person name="Copetti D."/>
            <person name="Mohd Noor M.I."/>
            <person name="Ong R.C."/>
            <person name="Putra M."/>
            <person name="Sireger I.Z."/>
            <person name="Indrioko S."/>
            <person name="Kosugi Y."/>
            <person name="Izuno A."/>
            <person name="Isagi Y."/>
            <person name="Lee S.L."/>
            <person name="Shimizu K.K."/>
        </authorList>
    </citation>
    <scope>NUCLEOTIDE SEQUENCE [LARGE SCALE GENOMIC DNA]</scope>
    <source>
        <strain evidence="2">214</strain>
    </source>
</reference>
<dbReference type="Pfam" id="PF05699">
    <property type="entry name" value="Dimer_Tnp_hAT"/>
    <property type="match status" value="1"/>
</dbReference>
<dbReference type="PANTHER" id="PTHR23272:SF184">
    <property type="entry name" value="OS03G0311250 PROTEIN"/>
    <property type="match status" value="1"/>
</dbReference>
<evidence type="ECO:0000313" key="2">
    <source>
        <dbReference type="EMBL" id="GKU88717.1"/>
    </source>
</evidence>
<name>A0AAV5HIR5_9ROSI</name>